<evidence type="ECO:0000313" key="2">
    <source>
        <dbReference type="WBParaSite" id="ACAC_0001013801-mRNA-1"/>
    </source>
</evidence>
<dbReference type="AlphaFoldDB" id="A0A0K0DGD2"/>
<dbReference type="WBParaSite" id="ACAC_0001013801-mRNA-1">
    <property type="protein sequence ID" value="ACAC_0001013801-mRNA-1"/>
    <property type="gene ID" value="ACAC_0001013801"/>
</dbReference>
<evidence type="ECO:0000313" key="1">
    <source>
        <dbReference type="Proteomes" id="UP000035642"/>
    </source>
</evidence>
<reference evidence="1" key="1">
    <citation type="submission" date="2012-09" db="EMBL/GenBank/DDBJ databases">
        <authorList>
            <person name="Martin A.A."/>
        </authorList>
    </citation>
    <scope>NUCLEOTIDE SEQUENCE</scope>
</reference>
<reference evidence="2" key="2">
    <citation type="submission" date="2017-02" db="UniProtKB">
        <authorList>
            <consortium name="WormBaseParasite"/>
        </authorList>
    </citation>
    <scope>IDENTIFICATION</scope>
</reference>
<keyword evidence="1" id="KW-1185">Reference proteome</keyword>
<protein>
    <submittedName>
        <fullName evidence="2">G-protein coupled receptors family 1 profile domain-containing protein</fullName>
    </submittedName>
</protein>
<name>A0A0K0DGD2_ANGCA</name>
<proteinExistence type="predicted"/>
<accession>A0A0K0DGD2</accession>
<dbReference type="Proteomes" id="UP000035642">
    <property type="component" value="Unassembled WGS sequence"/>
</dbReference>
<organism evidence="1 2">
    <name type="scientific">Angiostrongylus cantonensis</name>
    <name type="common">Rat lungworm</name>
    <dbReference type="NCBI Taxonomy" id="6313"/>
    <lineage>
        <taxon>Eukaryota</taxon>
        <taxon>Metazoa</taxon>
        <taxon>Ecdysozoa</taxon>
        <taxon>Nematoda</taxon>
        <taxon>Chromadorea</taxon>
        <taxon>Rhabditida</taxon>
        <taxon>Rhabditina</taxon>
        <taxon>Rhabditomorpha</taxon>
        <taxon>Strongyloidea</taxon>
        <taxon>Metastrongylidae</taxon>
        <taxon>Angiostrongylus</taxon>
    </lineage>
</organism>
<sequence length="159" mass="18368">MNTSGQQDDLWAVAVEHAPNIIPTVILYFEVVGLFGNVNLIFATIREKNLHTKHGKQRQLGAPRVRDRFHVCVSGRVRPLRHTSPYLSDGDLFWSSIRCFNIWTVFFVVEIFASKNCMKPQQCPLISSRFRPAFKLTFPFFSLILSHSANFEEEVRKNK</sequence>